<dbReference type="InterPro" id="IPR035906">
    <property type="entry name" value="MetI-like_sf"/>
</dbReference>
<comment type="caution">
    <text evidence="9">The sequence shown here is derived from an EMBL/GenBank/DDBJ whole genome shotgun (WGS) entry which is preliminary data.</text>
</comment>
<evidence type="ECO:0000256" key="6">
    <source>
        <dbReference type="ARBA" id="ARBA00023136"/>
    </source>
</evidence>
<evidence type="ECO:0000313" key="10">
    <source>
        <dbReference type="Proteomes" id="UP000460272"/>
    </source>
</evidence>
<name>A0A6P2BRJ8_9ACTN</name>
<keyword evidence="2" id="KW-0813">Transport</keyword>
<keyword evidence="6 7" id="KW-0472">Membrane</keyword>
<dbReference type="InterPro" id="IPR000515">
    <property type="entry name" value="MetI-like"/>
</dbReference>
<feature type="transmembrane region" description="Helical" evidence="7">
    <location>
        <begin position="161"/>
        <end position="185"/>
    </location>
</feature>
<evidence type="ECO:0000259" key="8">
    <source>
        <dbReference type="Pfam" id="PF00528"/>
    </source>
</evidence>
<evidence type="ECO:0000256" key="1">
    <source>
        <dbReference type="ARBA" id="ARBA00004651"/>
    </source>
</evidence>
<evidence type="ECO:0000256" key="7">
    <source>
        <dbReference type="SAM" id="Phobius"/>
    </source>
</evidence>
<dbReference type="AlphaFoldDB" id="A0A6P2BRJ8"/>
<evidence type="ECO:0000256" key="4">
    <source>
        <dbReference type="ARBA" id="ARBA00022692"/>
    </source>
</evidence>
<feature type="transmembrane region" description="Helical" evidence="7">
    <location>
        <begin position="114"/>
        <end position="134"/>
    </location>
</feature>
<dbReference type="SUPFAM" id="SSF161098">
    <property type="entry name" value="MetI-like"/>
    <property type="match status" value="1"/>
</dbReference>
<dbReference type="EMBL" id="RPFW01000011">
    <property type="protein sequence ID" value="TVY99912.1"/>
    <property type="molecule type" value="Genomic_DNA"/>
</dbReference>
<comment type="subcellular location">
    <subcellularLocation>
        <location evidence="1">Cell membrane</location>
        <topology evidence="1">Multi-pass membrane protein</topology>
    </subcellularLocation>
</comment>
<evidence type="ECO:0000256" key="2">
    <source>
        <dbReference type="ARBA" id="ARBA00022448"/>
    </source>
</evidence>
<feature type="transmembrane region" description="Helical" evidence="7">
    <location>
        <begin position="88"/>
        <end position="108"/>
    </location>
</feature>
<evidence type="ECO:0000313" key="9">
    <source>
        <dbReference type="EMBL" id="TVY99912.1"/>
    </source>
</evidence>
<dbReference type="PANTHER" id="PTHR30151">
    <property type="entry name" value="ALKANE SULFONATE ABC TRANSPORTER-RELATED, MEMBRANE SUBUNIT"/>
    <property type="match status" value="1"/>
</dbReference>
<dbReference type="Pfam" id="PF00528">
    <property type="entry name" value="BPD_transp_1"/>
    <property type="match status" value="1"/>
</dbReference>
<evidence type="ECO:0000256" key="3">
    <source>
        <dbReference type="ARBA" id="ARBA00022475"/>
    </source>
</evidence>
<proteinExistence type="predicted"/>
<keyword evidence="5 7" id="KW-1133">Transmembrane helix</keyword>
<gene>
    <name evidence="9" type="ORF">EAS64_40475</name>
</gene>
<keyword evidence="4 7" id="KW-0812">Transmembrane</keyword>
<feature type="transmembrane region" description="Helical" evidence="7">
    <location>
        <begin position="60"/>
        <end position="81"/>
    </location>
</feature>
<evidence type="ECO:0000256" key="5">
    <source>
        <dbReference type="ARBA" id="ARBA00022989"/>
    </source>
</evidence>
<dbReference type="GO" id="GO:0055085">
    <property type="term" value="P:transmembrane transport"/>
    <property type="evidence" value="ECO:0007669"/>
    <property type="project" value="InterPro"/>
</dbReference>
<organism evidence="9 10">
    <name type="scientific">Trebonia kvetii</name>
    <dbReference type="NCBI Taxonomy" id="2480626"/>
    <lineage>
        <taxon>Bacteria</taxon>
        <taxon>Bacillati</taxon>
        <taxon>Actinomycetota</taxon>
        <taxon>Actinomycetes</taxon>
        <taxon>Streptosporangiales</taxon>
        <taxon>Treboniaceae</taxon>
        <taxon>Trebonia</taxon>
    </lineage>
</organism>
<reference evidence="9 10" key="1">
    <citation type="submission" date="2018-11" db="EMBL/GenBank/DDBJ databases">
        <title>Trebonia kvetii gen.nov., sp.nov., a novel acidophilic actinobacterium, and proposal of the new actinobacterial family Treboniaceae fam. nov.</title>
        <authorList>
            <person name="Rapoport D."/>
            <person name="Sagova-Mareckova M."/>
            <person name="Sedlacek I."/>
            <person name="Provaznik J."/>
            <person name="Kralova S."/>
            <person name="Pavlinic D."/>
            <person name="Benes V."/>
            <person name="Kopecky J."/>
        </authorList>
    </citation>
    <scope>NUCLEOTIDE SEQUENCE [LARGE SCALE GENOMIC DNA]</scope>
    <source>
        <strain evidence="9 10">15Tr583</strain>
    </source>
</reference>
<feature type="transmembrane region" description="Helical" evidence="7">
    <location>
        <begin position="213"/>
        <end position="234"/>
    </location>
</feature>
<accession>A0A6P2BRJ8</accession>
<keyword evidence="10" id="KW-1185">Reference proteome</keyword>
<feature type="domain" description="ABC transmembrane type-1" evidence="8">
    <location>
        <begin position="64"/>
        <end position="233"/>
    </location>
</feature>
<dbReference type="GO" id="GO:0005886">
    <property type="term" value="C:plasma membrane"/>
    <property type="evidence" value="ECO:0007669"/>
    <property type="project" value="UniProtKB-SubCell"/>
</dbReference>
<dbReference type="RefSeq" id="WP_145862020.1">
    <property type="nucleotide sequence ID" value="NZ_RPFW01000011.1"/>
</dbReference>
<dbReference type="PANTHER" id="PTHR30151:SF20">
    <property type="entry name" value="ABC TRANSPORTER PERMEASE PROTEIN HI_0355-RELATED"/>
    <property type="match status" value="1"/>
</dbReference>
<keyword evidence="3" id="KW-1003">Cell membrane</keyword>
<dbReference type="Proteomes" id="UP000460272">
    <property type="component" value="Unassembled WGS sequence"/>
</dbReference>
<protein>
    <submittedName>
        <fullName evidence="9">ABC transporter permease subunit</fullName>
    </submittedName>
</protein>
<dbReference type="OrthoDB" id="7274389at2"/>
<sequence length="251" mass="25632">MSLTGIVVLLAIWAVLAVTVFSGNGSGVPTPWAVLSQLGNDGWSFYQPLIAATLGEALRGYLIGNGLALVCAALVLLVPWLERLVVQLAVASYCLPLVAIGPILSLLLTGDAPMITIAALSVFFTSLIGALLGLRSADPVTLDVVRAYGGGRRAELAKVRLMSALPATLAALKISAPAALLGAIIGEYLGHIDIGLGVAMTVSEAAVEVPRTWGIALVSGLVAGLGYGLTALLARLALPWSRATTLSGGDL</sequence>